<keyword evidence="3" id="KW-1185">Reference proteome</keyword>
<feature type="compositionally biased region" description="Basic and acidic residues" evidence="1">
    <location>
        <begin position="155"/>
        <end position="166"/>
    </location>
</feature>
<feature type="compositionally biased region" description="Pro residues" evidence="1">
    <location>
        <begin position="268"/>
        <end position="278"/>
    </location>
</feature>
<evidence type="ECO:0000313" key="2">
    <source>
        <dbReference type="EMBL" id="PIL28161.1"/>
    </source>
</evidence>
<feature type="compositionally biased region" description="Polar residues" evidence="1">
    <location>
        <begin position="225"/>
        <end position="253"/>
    </location>
</feature>
<accession>A0A2G8S330</accession>
<feature type="compositionally biased region" description="Acidic residues" evidence="1">
    <location>
        <begin position="674"/>
        <end position="689"/>
    </location>
</feature>
<feature type="region of interest" description="Disordered" evidence="1">
    <location>
        <begin position="207"/>
        <end position="393"/>
    </location>
</feature>
<feature type="compositionally biased region" description="Low complexity" evidence="1">
    <location>
        <begin position="208"/>
        <end position="221"/>
    </location>
</feature>
<dbReference type="Proteomes" id="UP000230002">
    <property type="component" value="Unassembled WGS sequence"/>
</dbReference>
<feature type="compositionally biased region" description="Low complexity" evidence="1">
    <location>
        <begin position="139"/>
        <end position="154"/>
    </location>
</feature>
<feature type="compositionally biased region" description="Basic and acidic residues" evidence="1">
    <location>
        <begin position="655"/>
        <end position="673"/>
    </location>
</feature>
<name>A0A2G8S330_9APHY</name>
<feature type="region of interest" description="Disordered" evidence="1">
    <location>
        <begin position="649"/>
        <end position="689"/>
    </location>
</feature>
<feature type="region of interest" description="Disordered" evidence="1">
    <location>
        <begin position="1"/>
        <end position="175"/>
    </location>
</feature>
<protein>
    <submittedName>
        <fullName evidence="2">Uncharacterized protein</fullName>
    </submittedName>
</protein>
<organism evidence="2 3">
    <name type="scientific">Ganoderma sinense ZZ0214-1</name>
    <dbReference type="NCBI Taxonomy" id="1077348"/>
    <lineage>
        <taxon>Eukaryota</taxon>
        <taxon>Fungi</taxon>
        <taxon>Dikarya</taxon>
        <taxon>Basidiomycota</taxon>
        <taxon>Agaricomycotina</taxon>
        <taxon>Agaricomycetes</taxon>
        <taxon>Polyporales</taxon>
        <taxon>Polyporaceae</taxon>
        <taxon>Ganoderma</taxon>
    </lineage>
</organism>
<evidence type="ECO:0000313" key="3">
    <source>
        <dbReference type="Proteomes" id="UP000230002"/>
    </source>
</evidence>
<gene>
    <name evidence="2" type="ORF">GSI_09698</name>
</gene>
<dbReference type="AlphaFoldDB" id="A0A2G8S330"/>
<feature type="compositionally biased region" description="Basic and acidic residues" evidence="1">
    <location>
        <begin position="349"/>
        <end position="360"/>
    </location>
</feature>
<evidence type="ECO:0000256" key="1">
    <source>
        <dbReference type="SAM" id="MobiDB-lite"/>
    </source>
</evidence>
<sequence>MLDHKRRSSRLNPSARSPSPSPPPPPTKRSRPNRGRGTARTTTNANAGRGADVRMEDAEVDEAPVTVKKSGAMKSTTGKRKLVETETEPEVVSKAATGNLDHDSVAVSSELSELEEMVDATPRPKKKSRGEDKIASAMNTTVSHTRHNTNTTTHAKNDKRSGKDSGAKATRPSNDDIAAFMQIPLDSVAPHSSASDDVVLRRAFLVESSSSKSSTTSGSSKAPSVASTKTSTSGSSIQSPDSATVATGSSSEASHGHVARTSRTRAVPPSPVARPPKPSQAKSFQLDTTKMIKNKKKAQPRTREEGVRVTSQHLIKIKESDLQINVQEPTPQKPRSKVHKPRVPSGKASKSDERNARDSGEDSDVEFTTNAPQALRVPQSSRNRSRSRSPTPARFRLEDLPEYKRVEKRWKKYFVPALLRYQGAQPEPWKWLDSESVPVLQKIWDAIYGDEVPHKVVANECVHFLATQKLWDWRSSLRQAAEVVVGHYLDASPLMQDVGKRGSFCQKIIENARFLYKNPLAEKTTCLFRSQLMLTVLAVHLEAMNGAIDVSGLYPKGTSADVPVGAIGLSAAALERIFKLYGGRFMRFDSEKNMWKAIPQYNPSTGKTSTAYSEFSEARFQDPTNEYAERACKMPLSRITAVVKAAQRHMGKRPTHGEHIPVSEVEVRGRNELADDDDEDDDNDNDNDD</sequence>
<feature type="compositionally biased region" description="Low complexity" evidence="1">
    <location>
        <begin position="35"/>
        <end position="50"/>
    </location>
</feature>
<dbReference type="OrthoDB" id="2800649at2759"/>
<dbReference type="STRING" id="1077348.A0A2G8S330"/>
<feature type="compositionally biased region" description="Low complexity" evidence="1">
    <location>
        <begin position="376"/>
        <end position="393"/>
    </location>
</feature>
<comment type="caution">
    <text evidence="2">The sequence shown here is derived from an EMBL/GenBank/DDBJ whole genome shotgun (WGS) entry which is preliminary data.</text>
</comment>
<dbReference type="EMBL" id="AYKW01000027">
    <property type="protein sequence ID" value="PIL28161.1"/>
    <property type="molecule type" value="Genomic_DNA"/>
</dbReference>
<proteinExistence type="predicted"/>
<reference evidence="2 3" key="1">
    <citation type="journal article" date="2015" name="Sci. Rep.">
        <title>Chromosome-level genome map provides insights into diverse defense mechanisms in the medicinal fungus Ganoderma sinense.</title>
        <authorList>
            <person name="Zhu Y."/>
            <person name="Xu J."/>
            <person name="Sun C."/>
            <person name="Zhou S."/>
            <person name="Xu H."/>
            <person name="Nelson D.R."/>
            <person name="Qian J."/>
            <person name="Song J."/>
            <person name="Luo H."/>
            <person name="Xiang L."/>
            <person name="Li Y."/>
            <person name="Xu Z."/>
            <person name="Ji A."/>
            <person name="Wang L."/>
            <person name="Lu S."/>
            <person name="Hayward A."/>
            <person name="Sun W."/>
            <person name="Li X."/>
            <person name="Schwartz D.C."/>
            <person name="Wang Y."/>
            <person name="Chen S."/>
        </authorList>
    </citation>
    <scope>NUCLEOTIDE SEQUENCE [LARGE SCALE GENOMIC DNA]</scope>
    <source>
        <strain evidence="2 3">ZZ0214-1</strain>
    </source>
</reference>